<feature type="transmembrane region" description="Helical" evidence="5">
    <location>
        <begin position="290"/>
        <end position="311"/>
    </location>
</feature>
<evidence type="ECO:0000259" key="6">
    <source>
        <dbReference type="PROSITE" id="PS50929"/>
    </source>
</evidence>
<evidence type="ECO:0000313" key="9">
    <source>
        <dbReference type="Proteomes" id="UP001216510"/>
    </source>
</evidence>
<dbReference type="Gene3D" id="3.90.70.10">
    <property type="entry name" value="Cysteine proteinases"/>
    <property type="match status" value="1"/>
</dbReference>
<dbReference type="CDD" id="cd18567">
    <property type="entry name" value="ABC_6TM_CvaB_RaxB_like"/>
    <property type="match status" value="1"/>
</dbReference>
<evidence type="ECO:0000259" key="7">
    <source>
        <dbReference type="PROSITE" id="PS50990"/>
    </source>
</evidence>
<dbReference type="InterPro" id="IPR039421">
    <property type="entry name" value="Type_1_exporter"/>
</dbReference>
<dbReference type="Proteomes" id="UP001216510">
    <property type="component" value="Chromosome"/>
</dbReference>
<dbReference type="PANTHER" id="PTHR24221:SF606">
    <property type="entry name" value="COLICIN V SECRETION-PROCESSING ATP-BINDING PROTEIN"/>
    <property type="match status" value="1"/>
</dbReference>
<evidence type="ECO:0000313" key="8">
    <source>
        <dbReference type="EMBL" id="WEF32203.1"/>
    </source>
</evidence>
<dbReference type="EMBL" id="CP119083">
    <property type="protein sequence ID" value="WEF32203.1"/>
    <property type="molecule type" value="Genomic_DNA"/>
</dbReference>
<organism evidence="8 9">
    <name type="scientific">Pseudoduganella chitinolytica</name>
    <dbReference type="NCBI Taxonomy" id="34070"/>
    <lineage>
        <taxon>Bacteria</taxon>
        <taxon>Pseudomonadati</taxon>
        <taxon>Pseudomonadota</taxon>
        <taxon>Betaproteobacteria</taxon>
        <taxon>Burkholderiales</taxon>
        <taxon>Oxalobacteraceae</taxon>
        <taxon>Telluria group</taxon>
        <taxon>Pseudoduganella</taxon>
    </lineage>
</organism>
<feature type="domain" description="Peptidase C39" evidence="7">
    <location>
        <begin position="24"/>
        <end position="149"/>
    </location>
</feature>
<dbReference type="Pfam" id="PF03412">
    <property type="entry name" value="Peptidase_C39"/>
    <property type="match status" value="1"/>
</dbReference>
<evidence type="ECO:0000256" key="3">
    <source>
        <dbReference type="ARBA" id="ARBA00022989"/>
    </source>
</evidence>
<dbReference type="InterPro" id="IPR036640">
    <property type="entry name" value="ABC1_TM_sf"/>
</dbReference>
<gene>
    <name evidence="8" type="ORF">PX653_22725</name>
</gene>
<dbReference type="Gene3D" id="1.20.1560.10">
    <property type="entry name" value="ABC transporter type 1, transmembrane domain"/>
    <property type="match status" value="1"/>
</dbReference>
<evidence type="ECO:0000256" key="5">
    <source>
        <dbReference type="SAM" id="Phobius"/>
    </source>
</evidence>
<accession>A0ABY8BB22</accession>
<reference evidence="8 9" key="1">
    <citation type="submission" date="2023-02" db="EMBL/GenBank/DDBJ databases">
        <title>Gemone sequence of Telluria chitinolytica ACM 3522T.</title>
        <authorList>
            <person name="Frediansyah A."/>
            <person name="Miess H."/>
            <person name="Gross H."/>
        </authorList>
    </citation>
    <scope>NUCLEOTIDE SEQUENCE [LARGE SCALE GENOMIC DNA]</scope>
    <source>
        <strain evidence="8 9">ACM 3522</strain>
    </source>
</reference>
<dbReference type="RefSeq" id="WP_277414959.1">
    <property type="nucleotide sequence ID" value="NZ_CP119083.1"/>
</dbReference>
<feature type="transmembrane region" description="Helical" evidence="5">
    <location>
        <begin position="216"/>
        <end position="237"/>
    </location>
</feature>
<sequence>MPITRLLGWIKDRYAERKTPTVLQDEAVECGIACLVMILGYHGYRTDLTKIRQRFSISMRGVTLKAIMDLASEFQLQGRAARVEMGDLMNLQFPCIVHWNLNHFVVLKRVRSCRRRKCLIFDINDPALGNIQVVEQSFSRSFTGVVLELSPRPGFVARNERQRISLYDLVRNLPRIKSTVVSVFALAACLEVASLFTPVVVQIIVDEAVRDDRPDLLSTLFIAAALLLVIQLILTSLRSKTVIILGSRLNLHLSTNLFRHVLALPFSYFEKRRLSDVLSRLHSMTSLKEVLSAGLIEAVLDGLFSIVVIFVMLTYDVWLATIVLSSAIIYALYRAAGYRSLLRLNEELLQADAAQQNFLQESIRGLQTIKLFGKQADRFEHWRALLICTINKQNLVGTANVSFAFVGKIILGAENLIILYSGISLLIDERISIGMLYAFLAYKAMFSTRAYAMVDKLSVLHLVKLHTNRLSDVMLTPLNGLTTLKHQEGIDVAAVKFVDVSFRYSSLDPWVLKNVNVTIRVSSWR</sequence>
<dbReference type="Pfam" id="PF00664">
    <property type="entry name" value="ABC_membrane"/>
    <property type="match status" value="1"/>
</dbReference>
<feature type="transmembrane region" description="Helical" evidence="5">
    <location>
        <begin position="180"/>
        <end position="204"/>
    </location>
</feature>
<dbReference type="InterPro" id="IPR005074">
    <property type="entry name" value="Peptidase_C39"/>
</dbReference>
<dbReference type="InterPro" id="IPR011527">
    <property type="entry name" value="ABC1_TM_dom"/>
</dbReference>
<evidence type="ECO:0000256" key="1">
    <source>
        <dbReference type="ARBA" id="ARBA00004651"/>
    </source>
</evidence>
<dbReference type="PROSITE" id="PS50990">
    <property type="entry name" value="PEPTIDASE_C39"/>
    <property type="match status" value="1"/>
</dbReference>
<comment type="subcellular location">
    <subcellularLocation>
        <location evidence="1">Cell membrane</location>
        <topology evidence="1">Multi-pass membrane protein</topology>
    </subcellularLocation>
</comment>
<feature type="transmembrane region" description="Helical" evidence="5">
    <location>
        <begin position="317"/>
        <end position="333"/>
    </location>
</feature>
<feature type="domain" description="ABC transmembrane type-1" evidence="6">
    <location>
        <begin position="183"/>
        <end position="462"/>
    </location>
</feature>
<dbReference type="SUPFAM" id="SSF90123">
    <property type="entry name" value="ABC transporter transmembrane region"/>
    <property type="match status" value="1"/>
</dbReference>
<keyword evidence="2 5" id="KW-0812">Transmembrane</keyword>
<keyword evidence="4 5" id="KW-0472">Membrane</keyword>
<proteinExistence type="predicted"/>
<evidence type="ECO:0000256" key="4">
    <source>
        <dbReference type="ARBA" id="ARBA00023136"/>
    </source>
</evidence>
<dbReference type="PANTHER" id="PTHR24221">
    <property type="entry name" value="ATP-BINDING CASSETTE SUB-FAMILY B"/>
    <property type="match status" value="1"/>
</dbReference>
<keyword evidence="9" id="KW-1185">Reference proteome</keyword>
<evidence type="ECO:0000256" key="2">
    <source>
        <dbReference type="ARBA" id="ARBA00022692"/>
    </source>
</evidence>
<dbReference type="PROSITE" id="PS50929">
    <property type="entry name" value="ABC_TM1F"/>
    <property type="match status" value="1"/>
</dbReference>
<keyword evidence="3 5" id="KW-1133">Transmembrane helix</keyword>
<name>A0ABY8BB22_9BURK</name>
<protein>
    <submittedName>
        <fullName evidence="8">ABC transporter transmembrane domain-containing protein</fullName>
    </submittedName>
</protein>